<organism evidence="3 4">
    <name type="scientific">Sporosarcina luteola</name>
    <dbReference type="NCBI Taxonomy" id="582850"/>
    <lineage>
        <taxon>Bacteria</taxon>
        <taxon>Bacillati</taxon>
        <taxon>Bacillota</taxon>
        <taxon>Bacilli</taxon>
        <taxon>Bacillales</taxon>
        <taxon>Caryophanaceae</taxon>
        <taxon>Sporosarcina</taxon>
    </lineage>
</organism>
<evidence type="ECO:0000256" key="1">
    <source>
        <dbReference type="SAM" id="MobiDB-lite"/>
    </source>
</evidence>
<evidence type="ECO:0008006" key="5">
    <source>
        <dbReference type="Google" id="ProtNLM"/>
    </source>
</evidence>
<keyword evidence="2" id="KW-1133">Transmembrane helix</keyword>
<dbReference type="Pfam" id="PF11772">
    <property type="entry name" value="EpuA"/>
    <property type="match status" value="1"/>
</dbReference>
<gene>
    <name evidence="3" type="ORF">SLU01_00670</name>
</gene>
<name>A0A511Z2T3_9BACL</name>
<keyword evidence="2" id="KW-0812">Transmembrane</keyword>
<dbReference type="EMBL" id="BJYL01000002">
    <property type="protein sequence ID" value="GEN81755.1"/>
    <property type="molecule type" value="Genomic_DNA"/>
</dbReference>
<dbReference type="AlphaFoldDB" id="A0A511Z2T3"/>
<dbReference type="Proteomes" id="UP000321901">
    <property type="component" value="Unassembled WGS sequence"/>
</dbReference>
<evidence type="ECO:0000256" key="2">
    <source>
        <dbReference type="SAM" id="Phobius"/>
    </source>
</evidence>
<keyword evidence="2" id="KW-0472">Membrane</keyword>
<proteinExistence type="predicted"/>
<sequence>MIDDKQQSPQWDHMNQKDHTERQIVASRMDRNKQKKRKSADEETSGKRRLWVQIRILPIWLRVILVLLLLVGAAILGSMIGYGYVGDGTPSDVLKKETWTHIVDIINGKES</sequence>
<evidence type="ECO:0000313" key="3">
    <source>
        <dbReference type="EMBL" id="GEN81755.1"/>
    </source>
</evidence>
<keyword evidence="4" id="KW-1185">Reference proteome</keyword>
<feature type="region of interest" description="Disordered" evidence="1">
    <location>
        <begin position="1"/>
        <end position="47"/>
    </location>
</feature>
<evidence type="ECO:0000313" key="4">
    <source>
        <dbReference type="Proteomes" id="UP000321901"/>
    </source>
</evidence>
<feature type="transmembrane region" description="Helical" evidence="2">
    <location>
        <begin position="59"/>
        <end position="85"/>
    </location>
</feature>
<dbReference type="RefSeq" id="WP_308507710.1">
    <property type="nucleotide sequence ID" value="NZ_BJYL01000002.1"/>
</dbReference>
<accession>A0A511Z2T3</accession>
<protein>
    <recommendedName>
        <fullName evidence="5">DNA-directed RNA polymerase subunit beta</fullName>
    </recommendedName>
</protein>
<feature type="compositionally biased region" description="Basic and acidic residues" evidence="1">
    <location>
        <begin position="14"/>
        <end position="32"/>
    </location>
</feature>
<reference evidence="3 4" key="1">
    <citation type="submission" date="2019-07" db="EMBL/GenBank/DDBJ databases">
        <title>Whole genome shotgun sequence of Sporosarcina luteola NBRC 105378.</title>
        <authorList>
            <person name="Hosoyama A."/>
            <person name="Uohara A."/>
            <person name="Ohji S."/>
            <person name="Ichikawa N."/>
        </authorList>
    </citation>
    <scope>NUCLEOTIDE SEQUENCE [LARGE SCALE GENOMIC DNA]</scope>
    <source>
        <strain evidence="3 4">NBRC 105378</strain>
    </source>
</reference>
<comment type="caution">
    <text evidence="3">The sequence shown here is derived from an EMBL/GenBank/DDBJ whole genome shotgun (WGS) entry which is preliminary data.</text>
</comment>
<dbReference type="InterPro" id="IPR024596">
    <property type="entry name" value="RNApol_su_b/EpuA"/>
</dbReference>